<evidence type="ECO:0000256" key="1">
    <source>
        <dbReference type="SAM" id="MobiDB-lite"/>
    </source>
</evidence>
<dbReference type="EMBL" id="KN831989">
    <property type="protein sequence ID" value="KIO01324.1"/>
    <property type="molecule type" value="Genomic_DNA"/>
</dbReference>
<sequence>HYLNTTPFSPNFHLQSATWPLEHTPCLSNTPLKAQTSNQKTTEIISRQANK</sequence>
<dbReference type="Proteomes" id="UP000054217">
    <property type="component" value="Unassembled WGS sequence"/>
</dbReference>
<feature type="region of interest" description="Disordered" evidence="1">
    <location>
        <begin position="30"/>
        <end position="51"/>
    </location>
</feature>
<protein>
    <submittedName>
        <fullName evidence="2">Uncharacterized protein</fullName>
    </submittedName>
</protein>
<reference evidence="3" key="2">
    <citation type="submission" date="2015-01" db="EMBL/GenBank/DDBJ databases">
        <title>Evolutionary Origins and Diversification of the Mycorrhizal Mutualists.</title>
        <authorList>
            <consortium name="DOE Joint Genome Institute"/>
            <consortium name="Mycorrhizal Genomics Consortium"/>
            <person name="Kohler A."/>
            <person name="Kuo A."/>
            <person name="Nagy L.G."/>
            <person name="Floudas D."/>
            <person name="Copeland A."/>
            <person name="Barry K.W."/>
            <person name="Cichocki N."/>
            <person name="Veneault-Fourrey C."/>
            <person name="LaButti K."/>
            <person name="Lindquist E.A."/>
            <person name="Lipzen A."/>
            <person name="Lundell T."/>
            <person name="Morin E."/>
            <person name="Murat C."/>
            <person name="Riley R."/>
            <person name="Ohm R."/>
            <person name="Sun H."/>
            <person name="Tunlid A."/>
            <person name="Henrissat B."/>
            <person name="Grigoriev I.V."/>
            <person name="Hibbett D.S."/>
            <person name="Martin F."/>
        </authorList>
    </citation>
    <scope>NUCLEOTIDE SEQUENCE [LARGE SCALE GENOMIC DNA]</scope>
    <source>
        <strain evidence="3">Marx 270</strain>
    </source>
</reference>
<proteinExistence type="predicted"/>
<name>A0A0C3P1Z8_PISTI</name>
<evidence type="ECO:0000313" key="3">
    <source>
        <dbReference type="Proteomes" id="UP000054217"/>
    </source>
</evidence>
<gene>
    <name evidence="2" type="ORF">M404DRAFT_1003230</name>
</gene>
<keyword evidence="3" id="KW-1185">Reference proteome</keyword>
<feature type="non-terminal residue" evidence="2">
    <location>
        <position position="1"/>
    </location>
</feature>
<reference evidence="2 3" key="1">
    <citation type="submission" date="2014-04" db="EMBL/GenBank/DDBJ databases">
        <authorList>
            <consortium name="DOE Joint Genome Institute"/>
            <person name="Kuo A."/>
            <person name="Kohler A."/>
            <person name="Costa M.D."/>
            <person name="Nagy L.G."/>
            <person name="Floudas D."/>
            <person name="Copeland A."/>
            <person name="Barry K.W."/>
            <person name="Cichocki N."/>
            <person name="Veneault-Fourrey C."/>
            <person name="LaButti K."/>
            <person name="Lindquist E.A."/>
            <person name="Lipzen A."/>
            <person name="Lundell T."/>
            <person name="Morin E."/>
            <person name="Murat C."/>
            <person name="Sun H."/>
            <person name="Tunlid A."/>
            <person name="Henrissat B."/>
            <person name="Grigoriev I.V."/>
            <person name="Hibbett D.S."/>
            <person name="Martin F."/>
            <person name="Nordberg H.P."/>
            <person name="Cantor M.N."/>
            <person name="Hua S.X."/>
        </authorList>
    </citation>
    <scope>NUCLEOTIDE SEQUENCE [LARGE SCALE GENOMIC DNA]</scope>
    <source>
        <strain evidence="2 3">Marx 270</strain>
    </source>
</reference>
<dbReference type="AlphaFoldDB" id="A0A0C3P1Z8"/>
<dbReference type="HOGENOM" id="CLU_3112110_0_0_1"/>
<organism evidence="2 3">
    <name type="scientific">Pisolithus tinctorius Marx 270</name>
    <dbReference type="NCBI Taxonomy" id="870435"/>
    <lineage>
        <taxon>Eukaryota</taxon>
        <taxon>Fungi</taxon>
        <taxon>Dikarya</taxon>
        <taxon>Basidiomycota</taxon>
        <taxon>Agaricomycotina</taxon>
        <taxon>Agaricomycetes</taxon>
        <taxon>Agaricomycetidae</taxon>
        <taxon>Boletales</taxon>
        <taxon>Sclerodermatineae</taxon>
        <taxon>Pisolithaceae</taxon>
        <taxon>Pisolithus</taxon>
    </lineage>
</organism>
<accession>A0A0C3P1Z8</accession>
<evidence type="ECO:0000313" key="2">
    <source>
        <dbReference type="EMBL" id="KIO01324.1"/>
    </source>
</evidence>
<dbReference type="InParanoid" id="A0A0C3P1Z8"/>